<keyword evidence="3" id="KW-0808">Transferase</keyword>
<dbReference type="GO" id="GO:0031177">
    <property type="term" value="F:phosphopantetheine binding"/>
    <property type="evidence" value="ECO:0007669"/>
    <property type="project" value="InterPro"/>
</dbReference>
<dbReference type="InterPro" id="IPR057326">
    <property type="entry name" value="KR_dom"/>
</dbReference>
<dbReference type="SMART" id="SM00823">
    <property type="entry name" value="PKS_PP"/>
    <property type="match status" value="1"/>
</dbReference>
<evidence type="ECO:0000256" key="1">
    <source>
        <dbReference type="ARBA" id="ARBA00022450"/>
    </source>
</evidence>
<dbReference type="InterPro" id="IPR006162">
    <property type="entry name" value="Ppantetheine_attach_site"/>
</dbReference>
<evidence type="ECO:0000313" key="6">
    <source>
        <dbReference type="EMBL" id="MBU7600365.1"/>
    </source>
</evidence>
<dbReference type="PROSITE" id="PS00012">
    <property type="entry name" value="PHOSPHOPANTETHEINE"/>
    <property type="match status" value="1"/>
</dbReference>
<keyword evidence="4" id="KW-0511">Multifunctional enzyme</keyword>
<keyword evidence="2" id="KW-0597">Phosphoprotein</keyword>
<dbReference type="Proteomes" id="UP000694501">
    <property type="component" value="Unassembled WGS sequence"/>
</dbReference>
<reference evidence="6" key="1">
    <citation type="submission" date="2021-06" db="EMBL/GenBank/DDBJ databases">
        <title>Sequencing of actinobacteria type strains.</title>
        <authorList>
            <person name="Nguyen G.-S."/>
            <person name="Wentzel A."/>
        </authorList>
    </citation>
    <scope>NUCLEOTIDE SEQUENCE</scope>
    <source>
        <strain evidence="6">P38-E01</strain>
    </source>
</reference>
<evidence type="ECO:0000259" key="5">
    <source>
        <dbReference type="PROSITE" id="PS50075"/>
    </source>
</evidence>
<dbReference type="CDD" id="cd08956">
    <property type="entry name" value="KR_3_FAS_SDR_x"/>
    <property type="match status" value="1"/>
</dbReference>
<feature type="domain" description="Carrier" evidence="5">
    <location>
        <begin position="324"/>
        <end position="399"/>
    </location>
</feature>
<dbReference type="EMBL" id="JAELVF020000004">
    <property type="protein sequence ID" value="MBU7600365.1"/>
    <property type="molecule type" value="Genomic_DNA"/>
</dbReference>
<keyword evidence="1" id="KW-0596">Phosphopantetheine</keyword>
<accession>A0A949N3S7</accession>
<evidence type="ECO:0000256" key="3">
    <source>
        <dbReference type="ARBA" id="ARBA00022679"/>
    </source>
</evidence>
<evidence type="ECO:0000313" key="7">
    <source>
        <dbReference type="Proteomes" id="UP000694501"/>
    </source>
</evidence>
<dbReference type="AlphaFoldDB" id="A0A949N3S7"/>
<dbReference type="InterPro" id="IPR050091">
    <property type="entry name" value="PKS_NRPS_Biosynth_Enz"/>
</dbReference>
<dbReference type="FunFam" id="1.10.1200.10:FF:000007">
    <property type="entry name" value="Probable polyketide synthase pks17"/>
    <property type="match status" value="1"/>
</dbReference>
<evidence type="ECO:0000256" key="4">
    <source>
        <dbReference type="ARBA" id="ARBA00023268"/>
    </source>
</evidence>
<dbReference type="Pfam" id="PF08659">
    <property type="entry name" value="KR"/>
    <property type="match status" value="2"/>
</dbReference>
<dbReference type="AntiFam" id="ANF00178">
    <property type="entry name" value="Shadow ORF (opposite dhbF)"/>
</dbReference>
<dbReference type="SMART" id="SM00822">
    <property type="entry name" value="PKS_KR"/>
    <property type="match status" value="1"/>
</dbReference>
<dbReference type="InterPro" id="IPR013968">
    <property type="entry name" value="PKS_KR"/>
</dbReference>
<organism evidence="6 7">
    <name type="scientific">Streptomyces tardus</name>
    <dbReference type="NCBI Taxonomy" id="2780544"/>
    <lineage>
        <taxon>Bacteria</taxon>
        <taxon>Bacillati</taxon>
        <taxon>Actinomycetota</taxon>
        <taxon>Actinomycetes</taxon>
        <taxon>Kitasatosporales</taxon>
        <taxon>Streptomycetaceae</taxon>
        <taxon>Streptomyces</taxon>
    </lineage>
</organism>
<evidence type="ECO:0000256" key="2">
    <source>
        <dbReference type="ARBA" id="ARBA00022553"/>
    </source>
</evidence>
<dbReference type="PANTHER" id="PTHR43775">
    <property type="entry name" value="FATTY ACID SYNTHASE"/>
    <property type="match status" value="1"/>
</dbReference>
<gene>
    <name evidence="6" type="ORF">JGS22_022705</name>
</gene>
<dbReference type="GO" id="GO:0006633">
    <property type="term" value="P:fatty acid biosynthetic process"/>
    <property type="evidence" value="ECO:0007669"/>
    <property type="project" value="TreeGrafter"/>
</dbReference>
<name>A0A949N3S7_9ACTN</name>
<proteinExistence type="predicted"/>
<dbReference type="InterPro" id="IPR020806">
    <property type="entry name" value="PKS_PP-bd"/>
</dbReference>
<feature type="non-terminal residue" evidence="6">
    <location>
        <position position="434"/>
    </location>
</feature>
<dbReference type="PANTHER" id="PTHR43775:SF51">
    <property type="entry name" value="INACTIVE PHENOLPHTHIOCEROL SYNTHESIS POLYKETIDE SYNTHASE TYPE I PKS1-RELATED"/>
    <property type="match status" value="1"/>
</dbReference>
<dbReference type="GO" id="GO:0017000">
    <property type="term" value="P:antibiotic biosynthetic process"/>
    <property type="evidence" value="ECO:0007669"/>
    <property type="project" value="UniProtKB-ARBA"/>
</dbReference>
<sequence>MSPEGGEVAGAVEAGARGAVGVGDEALGGEGGPAEVELAAAAHGSRGQRAVQHVRPGVPADVQSLDFPVDGTVLVTGGTGGLGRVVARHLVVEHGVRDLLLVSRSGRSAEGVAGLTAELVSRYEVRAVVHTAGVLDDGMVESLTPERLAKVLRPKVDAAWNLHRATEGLDLDAFVVFSSVAGTFGSAGQGAYAAGNAFLDGLVAYRRGLGLSGVSLVWGPWSQDAGMTEALSETDRRRIARSGLPAVTAEEGVALFDAALVSGEPVVLPVHLDLAALRAQGEIPPLLSGLIRTPVRRAAAGAGAATATGLAARLAGLGETERRETMLDLVRGQIAVVLGHSGAQIVDPNRAFRDLGFDSLTAVELRNRLGTATGLRLPATVVFDYPTAELLSGHLLDSVLGIEAATAIPVSALPSVADDPIVIVGMACRYPGGV</sequence>
<dbReference type="Pfam" id="PF00550">
    <property type="entry name" value="PP-binding"/>
    <property type="match status" value="1"/>
</dbReference>
<dbReference type="PROSITE" id="PS50075">
    <property type="entry name" value="CARRIER"/>
    <property type="match status" value="1"/>
</dbReference>
<comment type="caution">
    <text evidence="6">The sequence shown here is derived from an EMBL/GenBank/DDBJ whole genome shotgun (WGS) entry which is preliminary data.</text>
</comment>
<keyword evidence="7" id="KW-1185">Reference proteome</keyword>
<dbReference type="SMART" id="SM01294">
    <property type="entry name" value="PKS_PP_betabranch"/>
    <property type="match status" value="1"/>
</dbReference>
<dbReference type="GO" id="GO:0004312">
    <property type="term" value="F:fatty acid synthase activity"/>
    <property type="evidence" value="ECO:0007669"/>
    <property type="project" value="TreeGrafter"/>
</dbReference>
<protein>
    <submittedName>
        <fullName evidence="6">KR domain-containing protein</fullName>
    </submittedName>
</protein>
<dbReference type="InterPro" id="IPR009081">
    <property type="entry name" value="PP-bd_ACP"/>
</dbReference>